<dbReference type="InterPro" id="IPR029058">
    <property type="entry name" value="AB_hydrolase_fold"/>
</dbReference>
<protein>
    <recommendedName>
        <fullName evidence="3">Alpha/beta hydrolase family protein</fullName>
    </recommendedName>
</protein>
<dbReference type="PANTHER" id="PTHR15394:SF3">
    <property type="entry name" value="SERINE HYDROLASE RBBP9"/>
    <property type="match status" value="1"/>
</dbReference>
<dbReference type="AlphaFoldDB" id="A0A1G6VFC6"/>
<evidence type="ECO:0000313" key="1">
    <source>
        <dbReference type="EMBL" id="SDD52289.1"/>
    </source>
</evidence>
<dbReference type="STRING" id="1271860.SAMN05216174_112113"/>
<keyword evidence="2" id="KW-1185">Reference proteome</keyword>
<dbReference type="EMBL" id="FMZZ01000012">
    <property type="protein sequence ID" value="SDD52289.1"/>
    <property type="molecule type" value="Genomic_DNA"/>
</dbReference>
<reference evidence="2" key="1">
    <citation type="submission" date="2016-10" db="EMBL/GenBank/DDBJ databases">
        <authorList>
            <person name="Varghese N."/>
            <person name="Submissions S."/>
        </authorList>
    </citation>
    <scope>NUCLEOTIDE SEQUENCE [LARGE SCALE GENOMIC DNA]</scope>
    <source>
        <strain evidence="2">IBRC-M 10403</strain>
    </source>
</reference>
<accession>A0A1G6VFC6</accession>
<dbReference type="RefSeq" id="WP_091454613.1">
    <property type="nucleotide sequence ID" value="NZ_FMZZ01000012.1"/>
</dbReference>
<proteinExistence type="predicted"/>
<dbReference type="Pfam" id="PF06821">
    <property type="entry name" value="Ser_hydrolase"/>
    <property type="match status" value="1"/>
</dbReference>
<evidence type="ECO:0000313" key="2">
    <source>
        <dbReference type="Proteomes" id="UP000199501"/>
    </source>
</evidence>
<name>A0A1G6VFC6_9PSEU</name>
<dbReference type="InterPro" id="IPR010662">
    <property type="entry name" value="RBBP9/YdeN"/>
</dbReference>
<gene>
    <name evidence="1" type="ORF">SAMN05216174_112113</name>
</gene>
<dbReference type="GO" id="GO:0016787">
    <property type="term" value="F:hydrolase activity"/>
    <property type="evidence" value="ECO:0007669"/>
    <property type="project" value="InterPro"/>
</dbReference>
<dbReference type="OrthoDB" id="9804993at2"/>
<dbReference type="Proteomes" id="UP000199501">
    <property type="component" value="Unassembled WGS sequence"/>
</dbReference>
<evidence type="ECO:0008006" key="3">
    <source>
        <dbReference type="Google" id="ProtNLM"/>
    </source>
</evidence>
<dbReference type="SUPFAM" id="SSF53474">
    <property type="entry name" value="alpha/beta-Hydrolases"/>
    <property type="match status" value="1"/>
</dbReference>
<dbReference type="PANTHER" id="PTHR15394">
    <property type="entry name" value="SERINE HYDROLASE RBBP9"/>
    <property type="match status" value="1"/>
</dbReference>
<dbReference type="Gene3D" id="3.40.50.1820">
    <property type="entry name" value="alpha/beta hydrolase"/>
    <property type="match status" value="1"/>
</dbReference>
<organism evidence="1 2">
    <name type="scientific">Actinokineospora iranica</name>
    <dbReference type="NCBI Taxonomy" id="1271860"/>
    <lineage>
        <taxon>Bacteria</taxon>
        <taxon>Bacillati</taxon>
        <taxon>Actinomycetota</taxon>
        <taxon>Actinomycetes</taxon>
        <taxon>Pseudonocardiales</taxon>
        <taxon>Pseudonocardiaceae</taxon>
        <taxon>Actinokineospora</taxon>
    </lineage>
</organism>
<sequence length="204" mass="21948">MTAPEPWPHVLLLHGLTGAGRGHWQSWLAHELAQAGAEVDVPVFSDPDAPSLDTWLAELAHHLAANPRAARRVVVAHSLGAALWLHHATRTPADDHSLRVDAVLLVAPPGAAWRHPDVHGFTPVPLDPAGIRRAAGWTQLVTGEDDPALPVDEAVTMAATLKVDLDVIRSGGTLDPRTGYGPWPSLLDWVRDRHTRLAAREPVG</sequence>